<evidence type="ECO:0000313" key="2">
    <source>
        <dbReference type="EMBL" id="MDA0163725.1"/>
    </source>
</evidence>
<dbReference type="Proteomes" id="UP001149140">
    <property type="component" value="Unassembled WGS sequence"/>
</dbReference>
<dbReference type="RefSeq" id="WP_270042971.1">
    <property type="nucleotide sequence ID" value="NZ_JAPDOD010000027.1"/>
</dbReference>
<proteinExistence type="predicted"/>
<evidence type="ECO:0000256" key="1">
    <source>
        <dbReference type="SAM" id="SignalP"/>
    </source>
</evidence>
<organism evidence="2 3">
    <name type="scientific">Solirubrobacter ginsenosidimutans</name>
    <dbReference type="NCBI Taxonomy" id="490573"/>
    <lineage>
        <taxon>Bacteria</taxon>
        <taxon>Bacillati</taxon>
        <taxon>Actinomycetota</taxon>
        <taxon>Thermoleophilia</taxon>
        <taxon>Solirubrobacterales</taxon>
        <taxon>Solirubrobacteraceae</taxon>
        <taxon>Solirubrobacter</taxon>
    </lineage>
</organism>
<keyword evidence="3" id="KW-1185">Reference proteome</keyword>
<accession>A0A9X3S1R4</accession>
<feature type="chain" id="PRO_5040795991" evidence="1">
    <location>
        <begin position="20"/>
        <end position="594"/>
    </location>
</feature>
<gene>
    <name evidence="2" type="ORF">OM076_25875</name>
</gene>
<dbReference type="AlphaFoldDB" id="A0A9X3S1R4"/>
<dbReference type="SUPFAM" id="SSF82171">
    <property type="entry name" value="DPP6 N-terminal domain-like"/>
    <property type="match status" value="1"/>
</dbReference>
<dbReference type="EMBL" id="JAPDOD010000027">
    <property type="protein sequence ID" value="MDA0163725.1"/>
    <property type="molecule type" value="Genomic_DNA"/>
</dbReference>
<reference evidence="2" key="1">
    <citation type="submission" date="2022-10" db="EMBL/GenBank/DDBJ databases">
        <title>The WGS of Solirubrobacter ginsenosidimutans DSM 21036.</title>
        <authorList>
            <person name="Jiang Z."/>
        </authorList>
    </citation>
    <scope>NUCLEOTIDE SEQUENCE</scope>
    <source>
        <strain evidence="2">DSM 21036</strain>
    </source>
</reference>
<feature type="signal peptide" evidence="1">
    <location>
        <begin position="1"/>
        <end position="19"/>
    </location>
</feature>
<sequence>MRILLVAIALLVFPAVAEARPLCGPVKARTLAGSDEARLYRSGSTIRGCAPGNRSVRLGSHAAKWRVAGHFVAVVDRGALRYHDLVGPQATERLNAADGKVRAFSASSTGRGAWIEDRPDGVREVRAGRGPETRAIATGRNIASDFVYAAGRVVSWQQGGYVRLGINNWDAIFNPGRGGLDDPLGTAGNVALSLDDDAVIARYRGGRRVRLGVGAYGGVRDEPSGGIDAIRVSGSTAAVRSNSVGDRYARGGIGVIDLIHGTARTSCQARAVWNFVLTSGGSVACVIALDSGGNRVVSEGAVLDEGDQGVTDLDERDGNLVWRHDGETRTAPLPAAQPIDRHPCGPVAAGTFEESDGVRVYARGGVAKLCTKDGRRSVSLGSSAPVLSVTLWANFAAVVRDTGDGQSLRVYEVHTGAPVGNRLTGPGFGETKFDFSGFVVTRIGTQLQDTLGTPYRVQEGPVLWQLTGRVVSWGDYSGRLYVQEVRDDRALSRAIAGRNGTLLERDGVTIALEGNRIVARRGEIEVPLGRPSTACMSRNRCEGISMLGVTPTSVVTLDRAGVVLQHDLVTGATTRPCPARARTFSIGEDGVKCS</sequence>
<comment type="caution">
    <text evidence="2">The sequence shown here is derived from an EMBL/GenBank/DDBJ whole genome shotgun (WGS) entry which is preliminary data.</text>
</comment>
<protein>
    <submittedName>
        <fullName evidence="2">Uncharacterized protein</fullName>
    </submittedName>
</protein>
<evidence type="ECO:0000313" key="3">
    <source>
        <dbReference type="Proteomes" id="UP001149140"/>
    </source>
</evidence>
<name>A0A9X3S1R4_9ACTN</name>
<keyword evidence="1" id="KW-0732">Signal</keyword>